<dbReference type="VEuPathDB" id="VectorBase:LOC119177154"/>
<keyword evidence="2" id="KW-1185">Reference proteome</keyword>
<dbReference type="EMBL" id="JABSTU010000010">
    <property type="protein sequence ID" value="KAH8018722.1"/>
    <property type="molecule type" value="Genomic_DNA"/>
</dbReference>
<gene>
    <name evidence="1" type="ORF">HPB51_010978</name>
</gene>
<reference evidence="1" key="1">
    <citation type="journal article" date="2020" name="Cell">
        <title>Large-Scale Comparative Analyses of Tick Genomes Elucidate Their Genetic Diversity and Vector Capacities.</title>
        <authorList>
            <consortium name="Tick Genome and Microbiome Consortium (TIGMIC)"/>
            <person name="Jia N."/>
            <person name="Wang J."/>
            <person name="Shi W."/>
            <person name="Du L."/>
            <person name="Sun Y."/>
            <person name="Zhan W."/>
            <person name="Jiang J.F."/>
            <person name="Wang Q."/>
            <person name="Zhang B."/>
            <person name="Ji P."/>
            <person name="Bell-Sakyi L."/>
            <person name="Cui X.M."/>
            <person name="Yuan T.T."/>
            <person name="Jiang B.G."/>
            <person name="Yang W.F."/>
            <person name="Lam T.T."/>
            <person name="Chang Q.C."/>
            <person name="Ding S.J."/>
            <person name="Wang X.J."/>
            <person name="Zhu J.G."/>
            <person name="Ruan X.D."/>
            <person name="Zhao L."/>
            <person name="Wei J.T."/>
            <person name="Ye R.Z."/>
            <person name="Que T.C."/>
            <person name="Du C.H."/>
            <person name="Zhou Y.H."/>
            <person name="Cheng J.X."/>
            <person name="Dai P.F."/>
            <person name="Guo W.B."/>
            <person name="Han X.H."/>
            <person name="Huang E.J."/>
            <person name="Li L.F."/>
            <person name="Wei W."/>
            <person name="Gao Y.C."/>
            <person name="Liu J.Z."/>
            <person name="Shao H.Z."/>
            <person name="Wang X."/>
            <person name="Wang C.C."/>
            <person name="Yang T.C."/>
            <person name="Huo Q.B."/>
            <person name="Li W."/>
            <person name="Chen H.Y."/>
            <person name="Chen S.E."/>
            <person name="Zhou L.G."/>
            <person name="Ni X.B."/>
            <person name="Tian J.H."/>
            <person name="Sheng Y."/>
            <person name="Liu T."/>
            <person name="Pan Y.S."/>
            <person name="Xia L.Y."/>
            <person name="Li J."/>
            <person name="Zhao F."/>
            <person name="Cao W.C."/>
        </authorList>
    </citation>
    <scope>NUCLEOTIDE SEQUENCE</scope>
    <source>
        <strain evidence="1">Rmic-2018</strain>
    </source>
</reference>
<accession>A0A9J6D9R0</accession>
<dbReference type="AlphaFoldDB" id="A0A9J6D9R0"/>
<sequence>MDDSASGASPNLLDGLGWTNSPLSLDLTVLYEKNPLVPVCTNAEDCGDARYKITVRILQLSDDFWPAGVKPVLITLKEGPLVDILSARQQRTKRPEVFPFGMQDVTCPSDHPVVSDMSFIPYSFSSLESRNRYQWPEEACMPVARVLDSSRDFVQEPTPQFRTREASQSELFENFVRASFLSEAASSNHHVTVDRGRTNFFRDLDGEALLRQLHLRQRHPPATPPGESHCQQCCGSLGDGGHHAMLDDTGIFEENYLNGSYACPSADAIFL</sequence>
<comment type="caution">
    <text evidence="1">The sequence shown here is derived from an EMBL/GenBank/DDBJ whole genome shotgun (WGS) entry which is preliminary data.</text>
</comment>
<proteinExistence type="predicted"/>
<organism evidence="1 2">
    <name type="scientific">Rhipicephalus microplus</name>
    <name type="common">Cattle tick</name>
    <name type="synonym">Boophilus microplus</name>
    <dbReference type="NCBI Taxonomy" id="6941"/>
    <lineage>
        <taxon>Eukaryota</taxon>
        <taxon>Metazoa</taxon>
        <taxon>Ecdysozoa</taxon>
        <taxon>Arthropoda</taxon>
        <taxon>Chelicerata</taxon>
        <taxon>Arachnida</taxon>
        <taxon>Acari</taxon>
        <taxon>Parasitiformes</taxon>
        <taxon>Ixodida</taxon>
        <taxon>Ixodoidea</taxon>
        <taxon>Ixodidae</taxon>
        <taxon>Rhipicephalinae</taxon>
        <taxon>Rhipicephalus</taxon>
        <taxon>Boophilus</taxon>
    </lineage>
</organism>
<dbReference type="Proteomes" id="UP000821866">
    <property type="component" value="Chromosome 8"/>
</dbReference>
<evidence type="ECO:0000313" key="1">
    <source>
        <dbReference type="EMBL" id="KAH8018722.1"/>
    </source>
</evidence>
<evidence type="ECO:0000313" key="2">
    <source>
        <dbReference type="Proteomes" id="UP000821866"/>
    </source>
</evidence>
<name>A0A9J6D9R0_RHIMP</name>
<reference evidence="1" key="2">
    <citation type="submission" date="2021-09" db="EMBL/GenBank/DDBJ databases">
        <authorList>
            <person name="Jia N."/>
            <person name="Wang J."/>
            <person name="Shi W."/>
            <person name="Du L."/>
            <person name="Sun Y."/>
            <person name="Zhan W."/>
            <person name="Jiang J."/>
            <person name="Wang Q."/>
            <person name="Zhang B."/>
            <person name="Ji P."/>
            <person name="Sakyi L.B."/>
            <person name="Cui X."/>
            <person name="Yuan T."/>
            <person name="Jiang B."/>
            <person name="Yang W."/>
            <person name="Lam T.T.-Y."/>
            <person name="Chang Q."/>
            <person name="Ding S."/>
            <person name="Wang X."/>
            <person name="Zhu J."/>
            <person name="Ruan X."/>
            <person name="Zhao L."/>
            <person name="Wei J."/>
            <person name="Que T."/>
            <person name="Du C."/>
            <person name="Cheng J."/>
            <person name="Dai P."/>
            <person name="Han X."/>
            <person name="Huang E."/>
            <person name="Gao Y."/>
            <person name="Liu J."/>
            <person name="Shao H."/>
            <person name="Ye R."/>
            <person name="Li L."/>
            <person name="Wei W."/>
            <person name="Wang X."/>
            <person name="Wang C."/>
            <person name="Huo Q."/>
            <person name="Li W."/>
            <person name="Guo W."/>
            <person name="Chen H."/>
            <person name="Chen S."/>
            <person name="Zhou L."/>
            <person name="Zhou L."/>
            <person name="Ni X."/>
            <person name="Tian J."/>
            <person name="Zhou Y."/>
            <person name="Sheng Y."/>
            <person name="Liu T."/>
            <person name="Pan Y."/>
            <person name="Xia L."/>
            <person name="Li J."/>
            <person name="Zhao F."/>
            <person name="Cao W."/>
        </authorList>
    </citation>
    <scope>NUCLEOTIDE SEQUENCE</scope>
    <source>
        <strain evidence="1">Rmic-2018</strain>
        <tissue evidence="1">Larvae</tissue>
    </source>
</reference>
<protein>
    <submittedName>
        <fullName evidence="1">Uncharacterized protein</fullName>
    </submittedName>
</protein>